<proteinExistence type="predicted"/>
<accession>A0A9W4VSV7</accession>
<dbReference type="Proteomes" id="UP001152467">
    <property type="component" value="Unassembled WGS sequence"/>
</dbReference>
<feature type="chain" id="PRO_5040790634" evidence="1">
    <location>
        <begin position="19"/>
        <end position="100"/>
    </location>
</feature>
<evidence type="ECO:0000256" key="1">
    <source>
        <dbReference type="SAM" id="SignalP"/>
    </source>
</evidence>
<gene>
    <name evidence="2" type="ORF">PSECIP111854_01103</name>
</gene>
<feature type="signal peptide" evidence="1">
    <location>
        <begin position="1"/>
        <end position="18"/>
    </location>
</feature>
<evidence type="ECO:0000313" key="3">
    <source>
        <dbReference type="Proteomes" id="UP001152467"/>
    </source>
</evidence>
<keyword evidence="3" id="KW-1185">Reference proteome</keyword>
<name>A0A9W4VSV7_9GAMM</name>
<reference evidence="2" key="1">
    <citation type="submission" date="2022-07" db="EMBL/GenBank/DDBJ databases">
        <authorList>
            <person name="Criscuolo A."/>
        </authorList>
    </citation>
    <scope>NUCLEOTIDE SEQUENCE</scope>
    <source>
        <strain evidence="2">CIP111854</strain>
    </source>
</reference>
<dbReference type="RefSeq" id="WP_261625960.1">
    <property type="nucleotide sequence ID" value="NZ_CAMAPC010000003.1"/>
</dbReference>
<dbReference type="EMBL" id="CAMAPC010000003">
    <property type="protein sequence ID" value="CAH9053100.1"/>
    <property type="molecule type" value="Genomic_DNA"/>
</dbReference>
<evidence type="ECO:0000313" key="2">
    <source>
        <dbReference type="EMBL" id="CAH9053100.1"/>
    </source>
</evidence>
<organism evidence="2 3">
    <name type="scientific">Pseudoalteromonas holothuriae</name>
    <dbReference type="NCBI Taxonomy" id="2963714"/>
    <lineage>
        <taxon>Bacteria</taxon>
        <taxon>Pseudomonadati</taxon>
        <taxon>Pseudomonadota</taxon>
        <taxon>Gammaproteobacteria</taxon>
        <taxon>Alteromonadales</taxon>
        <taxon>Pseudoalteromonadaceae</taxon>
        <taxon>Pseudoalteromonas</taxon>
    </lineage>
</organism>
<comment type="caution">
    <text evidence="2">The sequence shown here is derived from an EMBL/GenBank/DDBJ whole genome shotgun (WGS) entry which is preliminary data.</text>
</comment>
<protein>
    <submittedName>
        <fullName evidence="2">Uncharacterized protein</fullName>
    </submittedName>
</protein>
<dbReference type="AlphaFoldDB" id="A0A9W4VSV7"/>
<keyword evidence="1" id="KW-0732">Signal</keyword>
<sequence length="100" mass="11098">MYRYLLALSLLFSSNALATFTIKDIELTQNVVVIVTQSSRDNSPCTSSHWGLDITQEQDYALYGLVLTAVAMSKPIMIEGTGMCISNDRYERVGKVSVKD</sequence>